<evidence type="ECO:0000259" key="6">
    <source>
        <dbReference type="PROSITE" id="PS51296"/>
    </source>
</evidence>
<dbReference type="EMBL" id="PFFQ01000063">
    <property type="protein sequence ID" value="PIW14164.1"/>
    <property type="molecule type" value="Genomic_DNA"/>
</dbReference>
<dbReference type="GO" id="GO:0051213">
    <property type="term" value="F:dioxygenase activity"/>
    <property type="evidence" value="ECO:0007669"/>
    <property type="project" value="UniProtKB-KW"/>
</dbReference>
<dbReference type="SUPFAM" id="SSF55961">
    <property type="entry name" value="Bet v1-like"/>
    <property type="match status" value="1"/>
</dbReference>
<organism evidence="7 8">
    <name type="scientific">bacterium (Candidatus Blackallbacteria) CG17_big_fil_post_rev_8_21_14_2_50_48_46</name>
    <dbReference type="NCBI Taxonomy" id="2014261"/>
    <lineage>
        <taxon>Bacteria</taxon>
        <taxon>Candidatus Blackallbacteria</taxon>
    </lineage>
</organism>
<gene>
    <name evidence="7" type="ORF">COW36_22570</name>
</gene>
<reference evidence="7 8" key="1">
    <citation type="submission" date="2017-09" db="EMBL/GenBank/DDBJ databases">
        <title>Depth-based differentiation of microbial function through sediment-hosted aquifers and enrichment of novel symbionts in the deep terrestrial subsurface.</title>
        <authorList>
            <person name="Probst A.J."/>
            <person name="Ladd B."/>
            <person name="Jarett J.K."/>
            <person name="Geller-Mcgrath D.E."/>
            <person name="Sieber C.M."/>
            <person name="Emerson J.B."/>
            <person name="Anantharaman K."/>
            <person name="Thomas B.C."/>
            <person name="Malmstrom R."/>
            <person name="Stieglmeier M."/>
            <person name="Klingl A."/>
            <person name="Woyke T."/>
            <person name="Ryan C.M."/>
            <person name="Banfield J.F."/>
        </authorList>
    </citation>
    <scope>NUCLEOTIDE SEQUENCE [LARGE SCALE GENOMIC DNA]</scope>
    <source>
        <strain evidence="7">CG17_big_fil_post_rev_8_21_14_2_50_48_46</strain>
    </source>
</reference>
<keyword evidence="4" id="KW-0408">Iron</keyword>
<evidence type="ECO:0000313" key="8">
    <source>
        <dbReference type="Proteomes" id="UP000231019"/>
    </source>
</evidence>
<dbReference type="InterPro" id="IPR017941">
    <property type="entry name" value="Rieske_2Fe-2S"/>
</dbReference>
<dbReference type="GO" id="GO:0046872">
    <property type="term" value="F:metal ion binding"/>
    <property type="evidence" value="ECO:0007669"/>
    <property type="project" value="UniProtKB-KW"/>
</dbReference>
<evidence type="ECO:0000256" key="5">
    <source>
        <dbReference type="ARBA" id="ARBA00023014"/>
    </source>
</evidence>
<dbReference type="InterPro" id="IPR036922">
    <property type="entry name" value="Rieske_2Fe-2S_sf"/>
</dbReference>
<keyword evidence="3" id="KW-0560">Oxidoreductase</keyword>
<evidence type="ECO:0000256" key="3">
    <source>
        <dbReference type="ARBA" id="ARBA00023002"/>
    </source>
</evidence>
<dbReference type="PANTHER" id="PTHR21266:SF60">
    <property type="entry name" value="3-KETOSTEROID-9-ALPHA-MONOOXYGENASE, OXYGENASE COMPONENT"/>
    <property type="match status" value="1"/>
</dbReference>
<dbReference type="PROSITE" id="PS51296">
    <property type="entry name" value="RIESKE"/>
    <property type="match status" value="1"/>
</dbReference>
<sequence length="355" mass="41378">MVKMLDKINRNTQKQSQHPIFNNAQVIPEGWYFLCQSKELRPKQIKDFKIGAQKLVVYRGESGKVYTLDSYCAHMGADFKIGKVVAENIQCFFHQWQYAGSGNCVKIPCQAEIPARAKVQAYPTVEKYGAVWCYAGPIAHTPLLEVPDLEGKETITRFDRANFSKGHHHISMINGIDPQHLATVHDLNIQMELEVQEDQTQIFFSLTGDTPRGSWTEKMMYFFIGKRYCYQMKYADACLASLTILKNVYFLKESWKWPALHMFYAYRPLEDGSSLTFPIYITSLEPGVWGKIKSHFRLWLTKRLYYFLKDDDEIIYDNIRFNTHNLLNMDAPVSRYIRYVNKLKKSLWSIDCDHA</sequence>
<dbReference type="AlphaFoldDB" id="A0A2M7FXY8"/>
<feature type="domain" description="Rieske" evidence="6">
    <location>
        <begin position="32"/>
        <end position="133"/>
    </location>
</feature>
<dbReference type="CDD" id="cd03469">
    <property type="entry name" value="Rieske_RO_Alpha_N"/>
    <property type="match status" value="1"/>
</dbReference>
<evidence type="ECO:0000256" key="4">
    <source>
        <dbReference type="ARBA" id="ARBA00023004"/>
    </source>
</evidence>
<keyword evidence="1" id="KW-0001">2Fe-2S</keyword>
<name>A0A2M7FXY8_9BACT</name>
<evidence type="ECO:0000256" key="2">
    <source>
        <dbReference type="ARBA" id="ARBA00022723"/>
    </source>
</evidence>
<dbReference type="Proteomes" id="UP000231019">
    <property type="component" value="Unassembled WGS sequence"/>
</dbReference>
<dbReference type="GO" id="GO:0051537">
    <property type="term" value="F:2 iron, 2 sulfur cluster binding"/>
    <property type="evidence" value="ECO:0007669"/>
    <property type="project" value="UniProtKB-KW"/>
</dbReference>
<dbReference type="PANTHER" id="PTHR21266">
    <property type="entry name" value="IRON-SULFUR DOMAIN CONTAINING PROTEIN"/>
    <property type="match status" value="1"/>
</dbReference>
<evidence type="ECO:0000256" key="1">
    <source>
        <dbReference type="ARBA" id="ARBA00022714"/>
    </source>
</evidence>
<evidence type="ECO:0000313" key="7">
    <source>
        <dbReference type="EMBL" id="PIW14164.1"/>
    </source>
</evidence>
<keyword evidence="5" id="KW-0411">Iron-sulfur</keyword>
<accession>A0A2M7FXY8</accession>
<dbReference type="Pfam" id="PF00355">
    <property type="entry name" value="Rieske"/>
    <property type="match status" value="1"/>
</dbReference>
<dbReference type="Gene3D" id="2.102.10.10">
    <property type="entry name" value="Rieske [2Fe-2S] iron-sulphur domain"/>
    <property type="match status" value="1"/>
</dbReference>
<keyword evidence="2" id="KW-0479">Metal-binding</keyword>
<comment type="caution">
    <text evidence="7">The sequence shown here is derived from an EMBL/GenBank/DDBJ whole genome shotgun (WGS) entry which is preliminary data.</text>
</comment>
<dbReference type="InterPro" id="IPR050584">
    <property type="entry name" value="Cholesterol_7-desaturase"/>
</dbReference>
<proteinExistence type="predicted"/>
<keyword evidence="7" id="KW-0223">Dioxygenase</keyword>
<protein>
    <submittedName>
        <fullName evidence="7">Aromatic ring-hydroxylating dioxygenase subunit alpha</fullName>
    </submittedName>
</protein>
<dbReference type="SUPFAM" id="SSF50022">
    <property type="entry name" value="ISP domain"/>
    <property type="match status" value="1"/>
</dbReference>